<evidence type="ECO:0000313" key="2">
    <source>
        <dbReference type="Proteomes" id="UP001157502"/>
    </source>
</evidence>
<organism evidence="1 2">
    <name type="scientific">Dallia pectoralis</name>
    <name type="common">Alaska blackfish</name>
    <dbReference type="NCBI Taxonomy" id="75939"/>
    <lineage>
        <taxon>Eukaryota</taxon>
        <taxon>Metazoa</taxon>
        <taxon>Chordata</taxon>
        <taxon>Craniata</taxon>
        <taxon>Vertebrata</taxon>
        <taxon>Euteleostomi</taxon>
        <taxon>Actinopterygii</taxon>
        <taxon>Neopterygii</taxon>
        <taxon>Teleostei</taxon>
        <taxon>Protacanthopterygii</taxon>
        <taxon>Esociformes</taxon>
        <taxon>Umbridae</taxon>
        <taxon>Dallia</taxon>
    </lineage>
</organism>
<reference evidence="1" key="1">
    <citation type="submission" date="2021-05" db="EMBL/GenBank/DDBJ databases">
        <authorList>
            <person name="Pan Q."/>
            <person name="Jouanno E."/>
            <person name="Zahm M."/>
            <person name="Klopp C."/>
            <person name="Cabau C."/>
            <person name="Louis A."/>
            <person name="Berthelot C."/>
            <person name="Parey E."/>
            <person name="Roest Crollius H."/>
            <person name="Montfort J."/>
            <person name="Robinson-Rechavi M."/>
            <person name="Bouchez O."/>
            <person name="Lampietro C."/>
            <person name="Lopez Roques C."/>
            <person name="Donnadieu C."/>
            <person name="Postlethwait J."/>
            <person name="Bobe J."/>
            <person name="Dillon D."/>
            <person name="Chandos A."/>
            <person name="von Hippel F."/>
            <person name="Guiguen Y."/>
        </authorList>
    </citation>
    <scope>NUCLEOTIDE SEQUENCE</scope>
    <source>
        <strain evidence="1">YG-Jan2019</strain>
    </source>
</reference>
<sequence length="341" mass="38155">MAYTQREEDIGEPTLHHNVVLKDGRYKATGIDQHWDSFMSARLQWMTKTNGGNNVQSGDNSQFACEYMMLGLPLKTDSVKPDSVKAVRAKRPRFAWLGDSRCQVHKLLEHYTQNPDDEELRLGSRVCSLFVHTLQGLLDRSAADHQSLHGISLVGLDHVTFSQWNYPDNREDLGEEEPERQCQGAGMESDSDRNESTRKEGDEACYSAKSPPPQVDTSDKFIVNTVEAFNNLPGNSDGQTESLSLPLHSAPQQRADIRRLGAVLPVFLPNRPVSRLNLDVDLKCCQRCNTKFATQADRSTKRKVSEAMTTSLILVIVESLLRFVKVKTSELGVQPVSQRAG</sequence>
<name>A0ACC2H1D2_DALPE</name>
<dbReference type="Proteomes" id="UP001157502">
    <property type="component" value="Chromosome 6"/>
</dbReference>
<dbReference type="EMBL" id="CM055733">
    <property type="protein sequence ID" value="KAJ8009774.1"/>
    <property type="molecule type" value="Genomic_DNA"/>
</dbReference>
<gene>
    <name evidence="1" type="ORF">DPEC_G00067710</name>
</gene>
<comment type="caution">
    <text evidence="1">The sequence shown here is derived from an EMBL/GenBank/DDBJ whole genome shotgun (WGS) entry which is preliminary data.</text>
</comment>
<accession>A0ACC2H1D2</accession>
<protein>
    <submittedName>
        <fullName evidence="1">Uncharacterized protein</fullName>
    </submittedName>
</protein>
<keyword evidence="2" id="KW-1185">Reference proteome</keyword>
<evidence type="ECO:0000313" key="1">
    <source>
        <dbReference type="EMBL" id="KAJ8009774.1"/>
    </source>
</evidence>
<proteinExistence type="predicted"/>